<dbReference type="EMBL" id="JAYMGO010000021">
    <property type="protein sequence ID" value="KAL1253042.1"/>
    <property type="molecule type" value="Genomic_DNA"/>
</dbReference>
<dbReference type="PANTHER" id="PTHR12669">
    <property type="entry name" value="EUKARYOTIC TRANSLATION INITIATION FACTOR 4E-BINDING PROTEIN"/>
    <property type="match status" value="1"/>
</dbReference>
<name>A0ABR3LJG8_9TELE</name>
<reference evidence="4 5" key="1">
    <citation type="submission" date="2023-09" db="EMBL/GenBank/DDBJ databases">
        <authorList>
            <person name="Wang M."/>
        </authorList>
    </citation>
    <scope>NUCLEOTIDE SEQUENCE [LARGE SCALE GENOMIC DNA]</scope>
    <source>
        <strain evidence="4">GT-2023</strain>
        <tissue evidence="4">Liver</tissue>
    </source>
</reference>
<protein>
    <recommendedName>
        <fullName evidence="6">Eukaryotic translation initiation factor 4E binding protein 1</fullName>
    </recommendedName>
</protein>
<dbReference type="Pfam" id="PF05456">
    <property type="entry name" value="eIF_4EBP"/>
    <property type="match status" value="1"/>
</dbReference>
<dbReference type="InterPro" id="IPR008606">
    <property type="entry name" value="EIF4EBP"/>
</dbReference>
<gene>
    <name evidence="4" type="ORF">QQF64_017735</name>
</gene>
<evidence type="ECO:0000313" key="5">
    <source>
        <dbReference type="Proteomes" id="UP001558613"/>
    </source>
</evidence>
<evidence type="ECO:0008006" key="6">
    <source>
        <dbReference type="Google" id="ProtNLM"/>
    </source>
</evidence>
<evidence type="ECO:0000256" key="1">
    <source>
        <dbReference type="ARBA" id="ARBA00005480"/>
    </source>
</evidence>
<comment type="caution">
    <text evidence="4">The sequence shown here is derived from an EMBL/GenBank/DDBJ whole genome shotgun (WGS) entry which is preliminary data.</text>
</comment>
<evidence type="ECO:0000256" key="3">
    <source>
        <dbReference type="ARBA" id="ARBA00023193"/>
    </source>
</evidence>
<dbReference type="PANTHER" id="PTHR12669:SF14">
    <property type="entry name" value="EUKARYOTIC TRANSLATION INITIATION FACTOR 4E-BINDING PROTEIN 1"/>
    <property type="match status" value="1"/>
</dbReference>
<sequence>MGCPVLGCGGREDRGDDRGGGGSHLLAMIAVPHRTRLLLGHESQRPYGGNGVTETGRLHVNYFCLMFNFQVCHKRTRCKDTIRYRQLTEFVIALVLKMSMGSQKTTSQAIPTTRRVTINDAAHMPHDYSTTPGGTLFSTTPGGTRIIYDRKFLLDCRSSPLARTPPCCLPDIPGVTSPPSVTMNNDKAYPKQIVNNNSISPLADKSAGEDAQFEMDI</sequence>
<evidence type="ECO:0000313" key="4">
    <source>
        <dbReference type="EMBL" id="KAL1253042.1"/>
    </source>
</evidence>
<comment type="similarity">
    <text evidence="1">Belongs to the eIF4E-binding protein family.</text>
</comment>
<dbReference type="Proteomes" id="UP001558613">
    <property type="component" value="Unassembled WGS sequence"/>
</dbReference>
<proteinExistence type="inferred from homology"/>
<keyword evidence="2" id="KW-0810">Translation regulation</keyword>
<evidence type="ECO:0000256" key="2">
    <source>
        <dbReference type="ARBA" id="ARBA00022845"/>
    </source>
</evidence>
<organism evidence="4 5">
    <name type="scientific">Cirrhinus molitorella</name>
    <name type="common">mud carp</name>
    <dbReference type="NCBI Taxonomy" id="172907"/>
    <lineage>
        <taxon>Eukaryota</taxon>
        <taxon>Metazoa</taxon>
        <taxon>Chordata</taxon>
        <taxon>Craniata</taxon>
        <taxon>Vertebrata</taxon>
        <taxon>Euteleostomi</taxon>
        <taxon>Actinopterygii</taxon>
        <taxon>Neopterygii</taxon>
        <taxon>Teleostei</taxon>
        <taxon>Ostariophysi</taxon>
        <taxon>Cypriniformes</taxon>
        <taxon>Cyprinidae</taxon>
        <taxon>Labeoninae</taxon>
        <taxon>Labeonini</taxon>
        <taxon>Cirrhinus</taxon>
    </lineage>
</organism>
<accession>A0ABR3LJG8</accession>
<keyword evidence="5" id="KW-1185">Reference proteome</keyword>
<keyword evidence="3" id="KW-0652">Protein synthesis inhibitor</keyword>